<evidence type="ECO:0000313" key="3">
    <source>
        <dbReference type="Proteomes" id="UP000659344"/>
    </source>
</evidence>
<dbReference type="SUPFAM" id="SSF51735">
    <property type="entry name" value="NAD(P)-binding Rossmann-fold domains"/>
    <property type="match status" value="1"/>
</dbReference>
<dbReference type="EMBL" id="BMFT01000001">
    <property type="protein sequence ID" value="GGH20766.1"/>
    <property type="molecule type" value="Genomic_DNA"/>
</dbReference>
<evidence type="ECO:0000313" key="2">
    <source>
        <dbReference type="EMBL" id="GGH20766.1"/>
    </source>
</evidence>
<protein>
    <submittedName>
        <fullName evidence="2">UDP-glucose 4-epimerase</fullName>
    </submittedName>
</protein>
<organism evidence="2 3">
    <name type="scientific">Paenibacillus segetis</name>
    <dbReference type="NCBI Taxonomy" id="1325360"/>
    <lineage>
        <taxon>Bacteria</taxon>
        <taxon>Bacillati</taxon>
        <taxon>Bacillota</taxon>
        <taxon>Bacilli</taxon>
        <taxon>Bacillales</taxon>
        <taxon>Paenibacillaceae</taxon>
        <taxon>Paenibacillus</taxon>
    </lineage>
</organism>
<name>A0ABQ1YCJ7_9BACL</name>
<gene>
    <name evidence="2" type="ORF">GCM10008013_18300</name>
</gene>
<proteinExistence type="predicted"/>
<keyword evidence="3" id="KW-1185">Reference proteome</keyword>
<dbReference type="InterPro" id="IPR001509">
    <property type="entry name" value="Epimerase_deHydtase"/>
</dbReference>
<dbReference type="InterPro" id="IPR036291">
    <property type="entry name" value="NAD(P)-bd_dom_sf"/>
</dbReference>
<evidence type="ECO:0000259" key="1">
    <source>
        <dbReference type="Pfam" id="PF01370"/>
    </source>
</evidence>
<dbReference type="Gene3D" id="3.40.50.720">
    <property type="entry name" value="NAD(P)-binding Rossmann-like Domain"/>
    <property type="match status" value="1"/>
</dbReference>
<feature type="domain" description="NAD-dependent epimerase/dehydratase" evidence="1">
    <location>
        <begin position="3"/>
        <end position="79"/>
    </location>
</feature>
<sequence length="188" mass="20707">MNVVLLGGNGYIGRAVTKEWLQKDPKANFYIVSRSGANKLNNPRIHNLKVSDLSMDIVNQIPEEIDYIVDFVGRPEKDADQLKQINIEPAKIMKAIAEEKQVKAMGFVGGVLGPKSFTSIKKEIISMLKGSSIPVKYVEPTLVYGADRNDALSKMVPIFKFLGLFSGSLKPVKVEEVASSLVTQLLTK</sequence>
<accession>A0ABQ1YCJ7</accession>
<reference evidence="3" key="1">
    <citation type="journal article" date="2019" name="Int. J. Syst. Evol. Microbiol.">
        <title>The Global Catalogue of Microorganisms (GCM) 10K type strain sequencing project: providing services to taxonomists for standard genome sequencing and annotation.</title>
        <authorList>
            <consortium name="The Broad Institute Genomics Platform"/>
            <consortium name="The Broad Institute Genome Sequencing Center for Infectious Disease"/>
            <person name="Wu L."/>
            <person name="Ma J."/>
        </authorList>
    </citation>
    <scope>NUCLEOTIDE SEQUENCE [LARGE SCALE GENOMIC DNA]</scope>
    <source>
        <strain evidence="3">CGMCC 1.12769</strain>
    </source>
</reference>
<dbReference type="Pfam" id="PF01370">
    <property type="entry name" value="Epimerase"/>
    <property type="match status" value="1"/>
</dbReference>
<dbReference type="RefSeq" id="WP_188537921.1">
    <property type="nucleotide sequence ID" value="NZ_BMFT01000001.1"/>
</dbReference>
<comment type="caution">
    <text evidence="2">The sequence shown here is derived from an EMBL/GenBank/DDBJ whole genome shotgun (WGS) entry which is preliminary data.</text>
</comment>
<dbReference type="Proteomes" id="UP000659344">
    <property type="component" value="Unassembled WGS sequence"/>
</dbReference>